<dbReference type="InterPro" id="IPR027417">
    <property type="entry name" value="P-loop_NTPase"/>
</dbReference>
<keyword evidence="2" id="KW-1185">Reference proteome</keyword>
<gene>
    <name evidence="1" type="ORF">BT96DRAFT_807982</name>
</gene>
<dbReference type="Proteomes" id="UP000799118">
    <property type="component" value="Unassembled WGS sequence"/>
</dbReference>
<dbReference type="OrthoDB" id="2499463at2759"/>
<dbReference type="AlphaFoldDB" id="A0A6A4I8K0"/>
<evidence type="ECO:0000313" key="1">
    <source>
        <dbReference type="EMBL" id="KAE9408382.1"/>
    </source>
</evidence>
<accession>A0A6A4I8K0</accession>
<evidence type="ECO:0008006" key="3">
    <source>
        <dbReference type="Google" id="ProtNLM"/>
    </source>
</evidence>
<protein>
    <recommendedName>
        <fullName evidence="3">Helicase ATP-binding domain-containing protein</fullName>
    </recommendedName>
</protein>
<dbReference type="SUPFAM" id="SSF52540">
    <property type="entry name" value="P-loop containing nucleoside triphosphate hydrolases"/>
    <property type="match status" value="1"/>
</dbReference>
<evidence type="ECO:0000313" key="2">
    <source>
        <dbReference type="Proteomes" id="UP000799118"/>
    </source>
</evidence>
<name>A0A6A4I8K0_9AGAR</name>
<dbReference type="Gene3D" id="3.40.50.300">
    <property type="entry name" value="P-loop containing nucleotide triphosphate hydrolases"/>
    <property type="match status" value="1"/>
</dbReference>
<proteinExistence type="predicted"/>
<organism evidence="1 2">
    <name type="scientific">Gymnopus androsaceus JB14</name>
    <dbReference type="NCBI Taxonomy" id="1447944"/>
    <lineage>
        <taxon>Eukaryota</taxon>
        <taxon>Fungi</taxon>
        <taxon>Dikarya</taxon>
        <taxon>Basidiomycota</taxon>
        <taxon>Agaricomycotina</taxon>
        <taxon>Agaricomycetes</taxon>
        <taxon>Agaricomycetidae</taxon>
        <taxon>Agaricales</taxon>
        <taxon>Marasmiineae</taxon>
        <taxon>Omphalotaceae</taxon>
        <taxon>Gymnopus</taxon>
    </lineage>
</organism>
<reference evidence="1" key="1">
    <citation type="journal article" date="2019" name="Environ. Microbiol.">
        <title>Fungal ecological strategies reflected in gene transcription - a case study of two litter decomposers.</title>
        <authorList>
            <person name="Barbi F."/>
            <person name="Kohler A."/>
            <person name="Barry K."/>
            <person name="Baskaran P."/>
            <person name="Daum C."/>
            <person name="Fauchery L."/>
            <person name="Ihrmark K."/>
            <person name="Kuo A."/>
            <person name="LaButti K."/>
            <person name="Lipzen A."/>
            <person name="Morin E."/>
            <person name="Grigoriev I.V."/>
            <person name="Henrissat B."/>
            <person name="Lindahl B."/>
            <person name="Martin F."/>
        </authorList>
    </citation>
    <scope>NUCLEOTIDE SEQUENCE</scope>
    <source>
        <strain evidence="1">JB14</strain>
    </source>
</reference>
<sequence>MSFSFHHCVKAISVDETHCIDKWGNDNFRPLYHQLDQLCSFTGQDVPFLVCTATCTNKTFDRIWDTLAFGNHPFWGIDVGCECPNLLTSFLIPWMPIPFH</sequence>
<dbReference type="EMBL" id="ML769391">
    <property type="protein sequence ID" value="KAE9408382.1"/>
    <property type="molecule type" value="Genomic_DNA"/>
</dbReference>